<dbReference type="RefSeq" id="WP_009540574.1">
    <property type="nucleotide sequence ID" value="NZ_ANHY01000008.1"/>
</dbReference>
<dbReference type="Proteomes" id="UP000009881">
    <property type="component" value="Unassembled WGS sequence"/>
</dbReference>
<dbReference type="eggNOG" id="COG0560">
    <property type="taxonomic scope" value="Bacteria"/>
</dbReference>
<evidence type="ECO:0000256" key="11">
    <source>
        <dbReference type="ARBA" id="ARBA00031693"/>
    </source>
</evidence>
<dbReference type="PANTHER" id="PTHR43344">
    <property type="entry name" value="PHOSPHOSERINE PHOSPHATASE"/>
    <property type="match status" value="1"/>
</dbReference>
<accession>K9GYY3</accession>
<dbReference type="SUPFAM" id="SSF56784">
    <property type="entry name" value="HAD-like"/>
    <property type="match status" value="1"/>
</dbReference>
<dbReference type="NCBIfam" id="TIGR01488">
    <property type="entry name" value="HAD-SF-IB"/>
    <property type="match status" value="1"/>
</dbReference>
<comment type="catalytic activity">
    <reaction evidence="13">
        <text>O-phospho-D-serine + H2O = D-serine + phosphate</text>
        <dbReference type="Rhea" id="RHEA:24873"/>
        <dbReference type="ChEBI" id="CHEBI:15377"/>
        <dbReference type="ChEBI" id="CHEBI:35247"/>
        <dbReference type="ChEBI" id="CHEBI:43474"/>
        <dbReference type="ChEBI" id="CHEBI:58680"/>
        <dbReference type="EC" id="3.1.3.3"/>
    </reaction>
</comment>
<dbReference type="Gene3D" id="3.40.50.1000">
    <property type="entry name" value="HAD superfamily/HAD-like"/>
    <property type="match status" value="1"/>
</dbReference>
<dbReference type="AlphaFoldDB" id="K9GYY3"/>
<dbReference type="NCBIfam" id="TIGR00338">
    <property type="entry name" value="serB"/>
    <property type="match status" value="1"/>
</dbReference>
<evidence type="ECO:0000313" key="16">
    <source>
        <dbReference type="Proteomes" id="UP000009881"/>
    </source>
</evidence>
<dbReference type="GO" id="GO:0000287">
    <property type="term" value="F:magnesium ion binding"/>
    <property type="evidence" value="ECO:0007669"/>
    <property type="project" value="TreeGrafter"/>
</dbReference>
<feature type="active site" description="Nucleophile" evidence="14">
    <location>
        <position position="92"/>
    </location>
</feature>
<evidence type="ECO:0000256" key="13">
    <source>
        <dbReference type="ARBA" id="ARBA00048523"/>
    </source>
</evidence>
<dbReference type="InterPro" id="IPR023214">
    <property type="entry name" value="HAD_sf"/>
</dbReference>
<gene>
    <name evidence="15" type="ORF">C882_4466</name>
</gene>
<keyword evidence="9" id="KW-0460">Magnesium</keyword>
<evidence type="ECO:0000256" key="4">
    <source>
        <dbReference type="ARBA" id="ARBA00012640"/>
    </source>
</evidence>
<evidence type="ECO:0000256" key="10">
    <source>
        <dbReference type="ARBA" id="ARBA00023299"/>
    </source>
</evidence>
<dbReference type="Pfam" id="PF12710">
    <property type="entry name" value="HAD"/>
    <property type="match status" value="1"/>
</dbReference>
<dbReference type="GO" id="GO:0005737">
    <property type="term" value="C:cytoplasm"/>
    <property type="evidence" value="ECO:0007669"/>
    <property type="project" value="TreeGrafter"/>
</dbReference>
<comment type="cofactor">
    <cofactor evidence="1">
        <name>Mg(2+)</name>
        <dbReference type="ChEBI" id="CHEBI:18420"/>
    </cofactor>
</comment>
<evidence type="ECO:0000256" key="9">
    <source>
        <dbReference type="ARBA" id="ARBA00022842"/>
    </source>
</evidence>
<dbReference type="GO" id="GO:0006564">
    <property type="term" value="P:L-serine biosynthetic process"/>
    <property type="evidence" value="ECO:0007669"/>
    <property type="project" value="UniProtKB-KW"/>
</dbReference>
<dbReference type="EC" id="3.1.3.3" evidence="4"/>
<reference evidence="15 16" key="1">
    <citation type="journal article" date="2013" name="Genome Announc.">
        <title>Draft Genome Sequence of an Alphaproteobacterium, Caenispirillum salinarum AK4(T), Isolated from a Solar Saltern.</title>
        <authorList>
            <person name="Khatri I."/>
            <person name="Singh A."/>
            <person name="Korpole S."/>
            <person name="Pinnaka A.K."/>
            <person name="Subramanian S."/>
        </authorList>
    </citation>
    <scope>NUCLEOTIDE SEQUENCE [LARGE SCALE GENOMIC DNA]</scope>
    <source>
        <strain evidence="15 16">AK4</strain>
    </source>
</reference>
<proteinExistence type="inferred from homology"/>
<evidence type="ECO:0000256" key="6">
    <source>
        <dbReference type="ARBA" id="ARBA00022605"/>
    </source>
</evidence>
<dbReference type="UniPathway" id="UPA00135">
    <property type="reaction ID" value="UER00198"/>
</dbReference>
<dbReference type="OrthoDB" id="9792539at2"/>
<dbReference type="SFLD" id="SFLDG01136">
    <property type="entry name" value="C1.6:_Phosphoserine_Phosphatas"/>
    <property type="match status" value="1"/>
</dbReference>
<dbReference type="STRING" id="1238182.C882_4466"/>
<evidence type="ECO:0000256" key="2">
    <source>
        <dbReference type="ARBA" id="ARBA00005135"/>
    </source>
</evidence>
<dbReference type="PATRIC" id="fig|1238182.3.peg.2129"/>
<dbReference type="SFLD" id="SFLDF00029">
    <property type="entry name" value="phosphoserine_phosphatase"/>
    <property type="match status" value="1"/>
</dbReference>
<protein>
    <recommendedName>
        <fullName evidence="5">Phosphoserine phosphatase</fullName>
        <ecNumber evidence="4">3.1.3.3</ecNumber>
    </recommendedName>
    <alternativeName>
        <fullName evidence="11">O-phosphoserine phosphohydrolase</fullName>
    </alternativeName>
</protein>
<comment type="pathway">
    <text evidence="2">Amino-acid biosynthesis; L-serine biosynthesis; L-serine from 3-phospho-D-glycerate: step 3/3.</text>
</comment>
<dbReference type="InterPro" id="IPR004469">
    <property type="entry name" value="PSP"/>
</dbReference>
<evidence type="ECO:0000256" key="12">
    <source>
        <dbReference type="ARBA" id="ARBA00048138"/>
    </source>
</evidence>
<name>K9GYY3_9PROT</name>
<evidence type="ECO:0000256" key="5">
    <source>
        <dbReference type="ARBA" id="ARBA00015196"/>
    </source>
</evidence>
<comment type="similarity">
    <text evidence="3">Belongs to the HAD-like hydrolase superfamily. SerB family.</text>
</comment>
<dbReference type="InterPro" id="IPR050582">
    <property type="entry name" value="HAD-like_SerB"/>
</dbReference>
<dbReference type="PANTHER" id="PTHR43344:SF2">
    <property type="entry name" value="PHOSPHOSERINE PHOSPHATASE"/>
    <property type="match status" value="1"/>
</dbReference>
<keyword evidence="16" id="KW-1185">Reference proteome</keyword>
<evidence type="ECO:0000256" key="14">
    <source>
        <dbReference type="PIRSR" id="PIRSR604469-1"/>
    </source>
</evidence>
<keyword evidence="6" id="KW-0028">Amino-acid biosynthesis</keyword>
<evidence type="ECO:0000256" key="7">
    <source>
        <dbReference type="ARBA" id="ARBA00022723"/>
    </source>
</evidence>
<dbReference type="SFLD" id="SFLDS00003">
    <property type="entry name" value="Haloacid_Dehalogenase"/>
    <property type="match status" value="1"/>
</dbReference>
<feature type="active site" description="Proton donor" evidence="14">
    <location>
        <position position="94"/>
    </location>
</feature>
<keyword evidence="7" id="KW-0479">Metal-binding</keyword>
<dbReference type="EMBL" id="ANHY01000008">
    <property type="protein sequence ID" value="EKV30507.1"/>
    <property type="molecule type" value="Genomic_DNA"/>
</dbReference>
<evidence type="ECO:0000313" key="15">
    <source>
        <dbReference type="EMBL" id="EKV30507.1"/>
    </source>
</evidence>
<dbReference type="SFLD" id="SFLDG01137">
    <property type="entry name" value="C1.6.1:_Phosphoserine_Phosphat"/>
    <property type="match status" value="1"/>
</dbReference>
<organism evidence="15 16">
    <name type="scientific">Caenispirillum salinarum AK4</name>
    <dbReference type="NCBI Taxonomy" id="1238182"/>
    <lineage>
        <taxon>Bacteria</taxon>
        <taxon>Pseudomonadati</taxon>
        <taxon>Pseudomonadota</taxon>
        <taxon>Alphaproteobacteria</taxon>
        <taxon>Rhodospirillales</taxon>
        <taxon>Novispirillaceae</taxon>
        <taxon>Caenispirillum</taxon>
    </lineage>
</organism>
<comment type="caution">
    <text evidence="15">The sequence shown here is derived from an EMBL/GenBank/DDBJ whole genome shotgun (WGS) entry which is preliminary data.</text>
</comment>
<keyword evidence="8" id="KW-0378">Hydrolase</keyword>
<evidence type="ECO:0000256" key="3">
    <source>
        <dbReference type="ARBA" id="ARBA00009184"/>
    </source>
</evidence>
<evidence type="ECO:0000256" key="8">
    <source>
        <dbReference type="ARBA" id="ARBA00022801"/>
    </source>
</evidence>
<evidence type="ECO:0000256" key="1">
    <source>
        <dbReference type="ARBA" id="ARBA00001946"/>
    </source>
</evidence>
<dbReference type="InterPro" id="IPR036412">
    <property type="entry name" value="HAD-like_sf"/>
</dbReference>
<keyword evidence="10" id="KW-0718">Serine biosynthesis</keyword>
<comment type="catalytic activity">
    <reaction evidence="12">
        <text>O-phospho-L-serine + H2O = L-serine + phosphate</text>
        <dbReference type="Rhea" id="RHEA:21208"/>
        <dbReference type="ChEBI" id="CHEBI:15377"/>
        <dbReference type="ChEBI" id="CHEBI:33384"/>
        <dbReference type="ChEBI" id="CHEBI:43474"/>
        <dbReference type="ChEBI" id="CHEBI:57524"/>
        <dbReference type="EC" id="3.1.3.3"/>
    </reaction>
</comment>
<dbReference type="GO" id="GO:0036424">
    <property type="term" value="F:L-phosphoserine phosphatase activity"/>
    <property type="evidence" value="ECO:0007669"/>
    <property type="project" value="InterPro"/>
</dbReference>
<sequence>MENVLTLITDPARGGLDDSTVQAAREVLKGLGAQVGSPDWLDEGIAVDLPFEDAEPDHADACVRKVVEEAGVAADVVAQAAGDRRKMLLVADMDSTIVTGETLDELADFAGLKDKIAAITARAMNGELDFKEALRERVGMLKGLSADTLEQCFTRVEYTPGAEALVRTMAANDAHCILVSGGFKFFTTRVAAHCGFHMDLSNDFIIEDGALAGTVVEPILDRDTKLQTLIGAAAERRLPLSRTLAVGDGANDLDMIKAAGLGVAFHAKPSVAAEARVRVDHGDLTALLYAQGYRRSEFAA</sequence>